<dbReference type="EMBL" id="QEVW01000029">
    <property type="protein sequence ID" value="RAW09970.1"/>
    <property type="molecule type" value="Genomic_DNA"/>
</dbReference>
<dbReference type="AlphaFoldDB" id="A0A329QC43"/>
<dbReference type="PANTHER" id="PTHR30288:SF0">
    <property type="entry name" value="FLAGELLAR HOOK-ASSOCIATED PROTEIN 2"/>
    <property type="match status" value="1"/>
</dbReference>
<dbReference type="InterPro" id="IPR040026">
    <property type="entry name" value="FliD"/>
</dbReference>
<proteinExistence type="inferred from homology"/>
<dbReference type="GO" id="GO:0005576">
    <property type="term" value="C:extracellular region"/>
    <property type="evidence" value="ECO:0007669"/>
    <property type="project" value="UniProtKB-SubCell"/>
</dbReference>
<accession>A0A329QC43</accession>
<feature type="domain" description="Flagellar hook-associated protein 2 N-terminal" evidence="6">
    <location>
        <begin position="9"/>
        <end position="105"/>
    </location>
</feature>
<dbReference type="GO" id="GO:0009421">
    <property type="term" value="C:bacterial-type flagellum filament cap"/>
    <property type="evidence" value="ECO:0007669"/>
    <property type="project" value="InterPro"/>
</dbReference>
<comment type="function">
    <text evidence="5">Required for morphogenesis and for the elongation of the flagellar filament by facilitating polymerization of the flagellin monomers at the tip of growing filament. Forms a capping structure, which prevents flagellin subunits (transported through the central channel of the flagellum) from leaking out without polymerization at the distal end.</text>
</comment>
<comment type="similarity">
    <text evidence="1 5">Belongs to the FliD family.</text>
</comment>
<dbReference type="InterPro" id="IPR010809">
    <property type="entry name" value="FliD_C"/>
</dbReference>
<dbReference type="GO" id="GO:0071973">
    <property type="term" value="P:bacterial-type flagellum-dependent cell motility"/>
    <property type="evidence" value="ECO:0007669"/>
    <property type="project" value="TreeGrafter"/>
</dbReference>
<comment type="subunit">
    <text evidence="2 5">Homopentamer.</text>
</comment>
<dbReference type="Pfam" id="PF02465">
    <property type="entry name" value="FliD_N"/>
    <property type="match status" value="1"/>
</dbReference>
<sequence length="523" mass="57249">MVTRINGFSGMDIDSMVKSLMAVKRVPLDKLNQQKQILDWTRNSYRELNSKIVQFSQKLVNMNLSNATNTQKSTVSGNTTAVRAEANADASPVALTVEVETLAKKSGIQSNSGLLTTNSATAKSSTTLGELSGNTGQAQYDLNINGKTVQFLKEDSISTVVARINSSISTVTAAFDEVSGKFTITSKEYGKTITDLGERKITDPDTGEETIVNESGSSSLFSVLNFSDTTEEPLGNGKKFGEGGTLNFTKGKVYITSALDPTRKPFDTDSDTLTVNGVKLTFLEETSGTPSKITTQSDPTKAVETIKSFVDTYNELLGLMNSKLSEQKYRDYTPLTADQKKDMTEDDIKNWEERAKSGLLKNDTILSSTVTSMRLIITNNLKGLSEAGITTGQYYEKGKLQIDEAKLNDALSSNPDKVLSIFRGSISDIDGKGIFSGLRTELDSTLDMFVKKVGTSSRDSDASLALKTESIMGEQLKNYNKRISDLESKMTAWETRYYKQFAAMEKAMNQFQSQSSSLSSYFQ</sequence>
<evidence type="ECO:0000256" key="3">
    <source>
        <dbReference type="ARBA" id="ARBA00023054"/>
    </source>
</evidence>
<comment type="subcellular location">
    <subcellularLocation>
        <location evidence="5">Secreted</location>
    </subcellularLocation>
    <subcellularLocation>
        <location evidence="5">Bacterial flagellum</location>
    </subcellularLocation>
</comment>
<keyword evidence="8" id="KW-0966">Cell projection</keyword>
<feature type="domain" description="Flagellar hook-associated protein 2 C-terminal" evidence="7">
    <location>
        <begin position="272"/>
        <end position="512"/>
    </location>
</feature>
<protein>
    <recommendedName>
        <fullName evidence="5">Flagellar hook-associated protein 2</fullName>
        <shortName evidence="5">HAP2</shortName>
    </recommendedName>
    <alternativeName>
        <fullName evidence="5">Flagellar cap protein</fullName>
    </alternativeName>
</protein>
<keyword evidence="8" id="KW-0282">Flagellum</keyword>
<evidence type="ECO:0000259" key="7">
    <source>
        <dbReference type="Pfam" id="PF07195"/>
    </source>
</evidence>
<reference evidence="8 9" key="1">
    <citation type="submission" date="2018-04" db="EMBL/GenBank/DDBJ databases">
        <title>Paenibacillus taichungensis Genome sequencing and assembly.</title>
        <authorList>
            <person name="Xu J."/>
            <person name="Rensing C."/>
            <person name="Mazhar H.S."/>
        </authorList>
    </citation>
    <scope>NUCLEOTIDE SEQUENCE [LARGE SCALE GENOMIC DNA]</scope>
    <source>
        <strain evidence="8 9">NC1</strain>
    </source>
</reference>
<evidence type="ECO:0000256" key="4">
    <source>
        <dbReference type="ARBA" id="ARBA00023143"/>
    </source>
</evidence>
<keyword evidence="8" id="KW-0969">Cilium</keyword>
<evidence type="ECO:0000313" key="9">
    <source>
        <dbReference type="Proteomes" id="UP000250642"/>
    </source>
</evidence>
<comment type="caution">
    <text evidence="8">The sequence shown here is derived from an EMBL/GenBank/DDBJ whole genome shotgun (WGS) entry which is preliminary data.</text>
</comment>
<evidence type="ECO:0000259" key="6">
    <source>
        <dbReference type="Pfam" id="PF02465"/>
    </source>
</evidence>
<dbReference type="InterPro" id="IPR003481">
    <property type="entry name" value="FliD_N"/>
</dbReference>
<evidence type="ECO:0000313" key="8">
    <source>
        <dbReference type="EMBL" id="RAW09970.1"/>
    </source>
</evidence>
<dbReference type="RefSeq" id="WP_113056190.1">
    <property type="nucleotide sequence ID" value="NZ_QEVW01000029.1"/>
</dbReference>
<organism evidence="8 9">
    <name type="scientific">Paenibacillus taichungensis</name>
    <dbReference type="NCBI Taxonomy" id="484184"/>
    <lineage>
        <taxon>Bacteria</taxon>
        <taxon>Bacillati</taxon>
        <taxon>Bacillota</taxon>
        <taxon>Bacilli</taxon>
        <taxon>Bacillales</taxon>
        <taxon>Paenibacillaceae</taxon>
        <taxon>Paenibacillus</taxon>
    </lineage>
</organism>
<gene>
    <name evidence="8" type="ORF">DC345_29650</name>
</gene>
<dbReference type="Proteomes" id="UP000250642">
    <property type="component" value="Unassembled WGS sequence"/>
</dbReference>
<keyword evidence="3" id="KW-0175">Coiled coil</keyword>
<name>A0A329QC43_9BACL</name>
<evidence type="ECO:0000256" key="5">
    <source>
        <dbReference type="RuleBase" id="RU362066"/>
    </source>
</evidence>
<dbReference type="GO" id="GO:0007155">
    <property type="term" value="P:cell adhesion"/>
    <property type="evidence" value="ECO:0007669"/>
    <property type="project" value="InterPro"/>
</dbReference>
<evidence type="ECO:0000256" key="2">
    <source>
        <dbReference type="ARBA" id="ARBA00011255"/>
    </source>
</evidence>
<evidence type="ECO:0000256" key="1">
    <source>
        <dbReference type="ARBA" id="ARBA00009764"/>
    </source>
</evidence>
<dbReference type="PANTHER" id="PTHR30288">
    <property type="entry name" value="FLAGELLAR CAP/ASSEMBLY PROTEIN FLID"/>
    <property type="match status" value="1"/>
</dbReference>
<dbReference type="GO" id="GO:0009424">
    <property type="term" value="C:bacterial-type flagellum hook"/>
    <property type="evidence" value="ECO:0007669"/>
    <property type="project" value="UniProtKB-UniRule"/>
</dbReference>
<dbReference type="Pfam" id="PF07195">
    <property type="entry name" value="FliD_C"/>
    <property type="match status" value="1"/>
</dbReference>
<keyword evidence="4 5" id="KW-0975">Bacterial flagellum</keyword>
<keyword evidence="5" id="KW-0964">Secreted</keyword>